<feature type="compositionally biased region" description="Polar residues" evidence="3">
    <location>
        <begin position="508"/>
        <end position="522"/>
    </location>
</feature>
<dbReference type="GO" id="GO:0005737">
    <property type="term" value="C:cytoplasm"/>
    <property type="evidence" value="ECO:0007669"/>
    <property type="project" value="TreeGrafter"/>
</dbReference>
<comment type="caution">
    <text evidence="5">The sequence shown here is derived from an EMBL/GenBank/DDBJ whole genome shotgun (WGS) entry which is preliminary data.</text>
</comment>
<dbReference type="PRINTS" id="PR00038">
    <property type="entry name" value="HTHLUXR"/>
</dbReference>
<dbReference type="EMBL" id="JYFN01000059">
    <property type="protein sequence ID" value="KJE20494.1"/>
    <property type="molecule type" value="Genomic_DNA"/>
</dbReference>
<dbReference type="GO" id="GO:0003677">
    <property type="term" value="F:DNA binding"/>
    <property type="evidence" value="ECO:0007669"/>
    <property type="project" value="InterPro"/>
</dbReference>
<gene>
    <name evidence="5" type="ORF">FF36_05247</name>
</gene>
<reference evidence="5 6" key="2">
    <citation type="journal article" date="2016" name="Genome Announc.">
        <title>Permanent Draft Genome Sequences for Two Variants of Frankia sp. Strain CpI1, the First Frankia Strain Isolated from Root Nodules of Comptonia peregrina.</title>
        <authorList>
            <person name="Oshone R."/>
            <person name="Hurst S.G.IV."/>
            <person name="Abebe-Akele F."/>
            <person name="Simpson S."/>
            <person name="Morris K."/>
            <person name="Thomas W.K."/>
            <person name="Tisa L.S."/>
        </authorList>
    </citation>
    <scope>NUCLEOTIDE SEQUENCE [LARGE SCALE GENOMIC DNA]</scope>
    <source>
        <strain evidence="6">CpI1-S</strain>
    </source>
</reference>
<dbReference type="Pfam" id="PF00196">
    <property type="entry name" value="GerE"/>
    <property type="match status" value="1"/>
</dbReference>
<dbReference type="CDD" id="cd06170">
    <property type="entry name" value="LuxR_C_like"/>
    <property type="match status" value="1"/>
</dbReference>
<evidence type="ECO:0000256" key="2">
    <source>
        <dbReference type="ARBA" id="ARBA00022840"/>
    </source>
</evidence>
<dbReference type="Proteomes" id="UP000032545">
    <property type="component" value="Unassembled WGS sequence"/>
</dbReference>
<dbReference type="Gene3D" id="3.40.50.300">
    <property type="entry name" value="P-loop containing nucleotide triphosphate hydrolases"/>
    <property type="match status" value="1"/>
</dbReference>
<evidence type="ECO:0000259" key="4">
    <source>
        <dbReference type="PROSITE" id="PS50043"/>
    </source>
</evidence>
<evidence type="ECO:0000313" key="6">
    <source>
        <dbReference type="Proteomes" id="UP000032545"/>
    </source>
</evidence>
<organism evidence="5 6">
    <name type="scientific">Frankia torreyi</name>
    <dbReference type="NCBI Taxonomy" id="1856"/>
    <lineage>
        <taxon>Bacteria</taxon>
        <taxon>Bacillati</taxon>
        <taxon>Actinomycetota</taxon>
        <taxon>Actinomycetes</taxon>
        <taxon>Frankiales</taxon>
        <taxon>Frankiaceae</taxon>
        <taxon>Frankia</taxon>
    </lineage>
</organism>
<dbReference type="InterPro" id="IPR016032">
    <property type="entry name" value="Sig_transdc_resp-reg_C-effctor"/>
</dbReference>
<feature type="region of interest" description="Disordered" evidence="3">
    <location>
        <begin position="505"/>
        <end position="525"/>
    </location>
</feature>
<sequence>MTLVVPENRGCDGMNHLVGRDRELAVLAALLAETRTGRLGLVVIDGDAGIGKTALARRFVAGLSEEVTLLAGADEAERSVPFGVIEQFVAGIPPERVPPSLAGLAGLSRGAESFQASARVGAALAAALADGGAALANGGAADRVLVLVVDDVAWADVASQRALAFALRRLRREKVLCLLTMRSGQNAALADGLRRVLVDSAVWLRLSGLPAVDLGHLCRAVRAVPLSARAAERLQEATVGNPLHARALLEELPEDVLRADDDGPLPAPRSFGLVVLARLTSCPEPTRRLVVAASVLGQVCSLAAALRLAEIDDVSGDGADGLAALEPAVASGLLAERHGPLGRRIAFAHPLIRAAVYHDLGPIRRCALHRGAADIVDDPRDTLRHRVAASPLTDDALAGDLVEAAGQEASRGRWAAVGDLLLDAARLTSHRPTRERRFVDALDATLHAGDAARAVAQLEDTEPLADGARYHYLHGRLALVRGDYVAGEARLLRAWAELTAPRAGSRPQVRSRSLPQAESSDATDVRTATARDPAMASAVCEALLIVGLSYGSFRSGASWARRALLARQLAGGSSGGQPSSLPYLALTAYLWSGRLADARAVAESVERDAAAGEHQRELALLVRGVYKASTDEMAQARTILRAAAEAHNGDDPAAPVGLVALAHLALVEFCLGDWDDALAHAETAAAAAVETGQAWLALWCLLAMIQPLAARDPEAAGVHVARVEHLRVALTGGRAEEFVRIARARVAHALGAHTRVVDELEWFVAHPADDPVQPVSLPWRVFYAESLACVGRIDEAEKILAPLERSVSQRGMSLTGFAAARARVAIEWASGRAGAAMGAYERAVATTLSVRLPFDRALLDLTHGRFLSRARRLGEAAQVLASARDIFASLRATPYLTSCETALAACMDAMPRVRSPTPTPTSTPTPVLMLPGRVRGLTRRESDVARLAGDGLSNQKIADELVLSVRTVEYHLGNVYAKLGLRSRAQLAAVLNSR</sequence>
<dbReference type="GO" id="GO:0005524">
    <property type="term" value="F:ATP binding"/>
    <property type="evidence" value="ECO:0007669"/>
    <property type="project" value="UniProtKB-KW"/>
</dbReference>
<keyword evidence="1" id="KW-0547">Nucleotide-binding</keyword>
<keyword evidence="2" id="KW-0067">ATP-binding</keyword>
<dbReference type="PANTHER" id="PTHR16305">
    <property type="entry name" value="TESTICULAR SOLUBLE ADENYLYL CYCLASE"/>
    <property type="match status" value="1"/>
</dbReference>
<dbReference type="InterPro" id="IPR041664">
    <property type="entry name" value="AAA_16"/>
</dbReference>
<protein>
    <submittedName>
        <fullName evidence="5">Transcriptional regulator, luxR family</fullName>
    </submittedName>
</protein>
<dbReference type="PROSITE" id="PS00622">
    <property type="entry name" value="HTH_LUXR_1"/>
    <property type="match status" value="1"/>
</dbReference>
<dbReference type="InterPro" id="IPR027417">
    <property type="entry name" value="P-loop_NTPase"/>
</dbReference>
<dbReference type="PROSITE" id="PS50043">
    <property type="entry name" value="HTH_LUXR_2"/>
    <property type="match status" value="1"/>
</dbReference>
<name>A0A0D8B982_9ACTN</name>
<dbReference type="InterPro" id="IPR011990">
    <property type="entry name" value="TPR-like_helical_dom_sf"/>
</dbReference>
<dbReference type="InterPro" id="IPR000792">
    <property type="entry name" value="Tscrpt_reg_LuxR_C"/>
</dbReference>
<dbReference type="SUPFAM" id="SSF46894">
    <property type="entry name" value="C-terminal effector domain of the bipartite response regulators"/>
    <property type="match status" value="1"/>
</dbReference>
<dbReference type="AlphaFoldDB" id="A0A0D8B982"/>
<evidence type="ECO:0000256" key="3">
    <source>
        <dbReference type="SAM" id="MobiDB-lite"/>
    </source>
</evidence>
<dbReference type="SUPFAM" id="SSF52540">
    <property type="entry name" value="P-loop containing nucleoside triphosphate hydrolases"/>
    <property type="match status" value="1"/>
</dbReference>
<keyword evidence="6" id="KW-1185">Reference proteome</keyword>
<accession>A0A0D8B982</accession>
<proteinExistence type="predicted"/>
<reference evidence="6" key="1">
    <citation type="submission" date="2015-02" db="EMBL/GenBank/DDBJ databases">
        <title>Draft Genome of Frankia sp. CpI1-S.</title>
        <authorList>
            <person name="Oshone R.T."/>
            <person name="Ngom M."/>
            <person name="Ghodhbane-Gtari F."/>
            <person name="Gtari M."/>
            <person name="Morris K."/>
            <person name="Thomas K."/>
            <person name="Sen A."/>
            <person name="Tisa L.S."/>
        </authorList>
    </citation>
    <scope>NUCLEOTIDE SEQUENCE [LARGE SCALE GENOMIC DNA]</scope>
    <source>
        <strain evidence="6">CpI1-S</strain>
    </source>
</reference>
<feature type="domain" description="HTH luxR-type" evidence="4">
    <location>
        <begin position="930"/>
        <end position="994"/>
    </location>
</feature>
<dbReference type="PATRIC" id="fig|1502723.3.peg.5465"/>
<evidence type="ECO:0000313" key="5">
    <source>
        <dbReference type="EMBL" id="KJE20494.1"/>
    </source>
</evidence>
<dbReference type="GO" id="GO:0006355">
    <property type="term" value="P:regulation of DNA-templated transcription"/>
    <property type="evidence" value="ECO:0007669"/>
    <property type="project" value="InterPro"/>
</dbReference>
<dbReference type="Pfam" id="PF13191">
    <property type="entry name" value="AAA_16"/>
    <property type="match status" value="1"/>
</dbReference>
<dbReference type="Gene3D" id="1.10.10.10">
    <property type="entry name" value="Winged helix-like DNA-binding domain superfamily/Winged helix DNA-binding domain"/>
    <property type="match status" value="1"/>
</dbReference>
<dbReference type="Gene3D" id="1.25.40.10">
    <property type="entry name" value="Tetratricopeptide repeat domain"/>
    <property type="match status" value="1"/>
</dbReference>
<evidence type="ECO:0000256" key="1">
    <source>
        <dbReference type="ARBA" id="ARBA00022741"/>
    </source>
</evidence>
<dbReference type="SMART" id="SM00421">
    <property type="entry name" value="HTH_LUXR"/>
    <property type="match status" value="1"/>
</dbReference>
<dbReference type="PANTHER" id="PTHR16305:SF35">
    <property type="entry name" value="TRANSCRIPTIONAL ACTIVATOR DOMAIN"/>
    <property type="match status" value="1"/>
</dbReference>
<dbReference type="InterPro" id="IPR036388">
    <property type="entry name" value="WH-like_DNA-bd_sf"/>
</dbReference>
<dbReference type="GO" id="GO:0004016">
    <property type="term" value="F:adenylate cyclase activity"/>
    <property type="evidence" value="ECO:0007669"/>
    <property type="project" value="TreeGrafter"/>
</dbReference>